<dbReference type="Gene3D" id="1.20.58.480">
    <property type="match status" value="1"/>
</dbReference>
<comment type="function">
    <text evidence="4">Produces N-formyl-kynurenine through the oxidation of tryptophan.</text>
</comment>
<dbReference type="GO" id="GO:0019441">
    <property type="term" value="P:L-tryptophan catabolic process to kynurenine"/>
    <property type="evidence" value="ECO:0007669"/>
    <property type="project" value="UniProtKB-UniRule"/>
</dbReference>
<comment type="similarity">
    <text evidence="1 4">Belongs to the indoleamine 2,3-dioxygenase family.</text>
</comment>
<dbReference type="GO" id="GO:0033754">
    <property type="term" value="F:indoleamine 2,3-dioxygenase activity"/>
    <property type="evidence" value="ECO:0007669"/>
    <property type="project" value="UniProtKB-EC"/>
</dbReference>
<dbReference type="InterPro" id="IPR037217">
    <property type="entry name" value="Trp/Indoleamine_2_3_dOase-like"/>
</dbReference>
<evidence type="ECO:0000256" key="2">
    <source>
        <dbReference type="ARBA" id="ARBA00022723"/>
    </source>
</evidence>
<comment type="catalytic activity">
    <reaction evidence="4">
        <text>L-tryptophan + O2 = N-formyl-L-kynurenine</text>
        <dbReference type="Rhea" id="RHEA:24536"/>
        <dbReference type="ChEBI" id="CHEBI:15379"/>
        <dbReference type="ChEBI" id="CHEBI:57912"/>
        <dbReference type="ChEBI" id="CHEBI:58629"/>
    </reaction>
</comment>
<dbReference type="PANTHER" id="PTHR28657:SF5">
    <property type="entry name" value="INDOLEAMINE 2,3-DIOXYGENASE"/>
    <property type="match status" value="1"/>
</dbReference>
<keyword evidence="2 4" id="KW-0479">Metal-binding</keyword>
<keyword evidence="4" id="KW-0223">Dioxygenase</keyword>
<dbReference type="GO" id="GO:0005737">
    <property type="term" value="C:cytoplasm"/>
    <property type="evidence" value="ECO:0007669"/>
    <property type="project" value="TreeGrafter"/>
</dbReference>
<proteinExistence type="inferred from homology"/>
<sequence>MTSDIDLPILEAYDVSPRTGFLPEIVSCESHLHPYFQPWIRVTRDLPSLIMDNRIRSVVDGLPVLSCERLETTSQRRKAYSMLGFICHAYIWGGEEPADVIPASVSSPLLLICKSLEMPPVATYAGLVLWNHTVASEIDQLYHLDSLATQITFTGSIDESWFYLVSVAIEARGGPLIETILDAVRCALSNEIGAVTAQLLCLLE</sequence>
<dbReference type="PANTHER" id="PTHR28657">
    <property type="entry name" value="INDOLEAMINE 2,3-DIOXYGENASE"/>
    <property type="match status" value="1"/>
</dbReference>
<gene>
    <name evidence="5" type="ORF">K491DRAFT_551785</name>
</gene>
<dbReference type="EC" id="1.13.11.52" evidence="4"/>
<organism evidence="5 6">
    <name type="scientific">Lophiostoma macrostomum CBS 122681</name>
    <dbReference type="NCBI Taxonomy" id="1314788"/>
    <lineage>
        <taxon>Eukaryota</taxon>
        <taxon>Fungi</taxon>
        <taxon>Dikarya</taxon>
        <taxon>Ascomycota</taxon>
        <taxon>Pezizomycotina</taxon>
        <taxon>Dothideomycetes</taxon>
        <taxon>Pleosporomycetidae</taxon>
        <taxon>Pleosporales</taxon>
        <taxon>Lophiostomataceae</taxon>
        <taxon>Lophiostoma</taxon>
    </lineage>
</organism>
<dbReference type="Proteomes" id="UP000799324">
    <property type="component" value="Unassembled WGS sequence"/>
</dbReference>
<keyword evidence="6" id="KW-1185">Reference proteome</keyword>
<keyword evidence="4" id="KW-0349">Heme</keyword>
<dbReference type="GO" id="GO:0020037">
    <property type="term" value="F:heme binding"/>
    <property type="evidence" value="ECO:0007669"/>
    <property type="project" value="UniProtKB-UniRule"/>
</dbReference>
<dbReference type="AlphaFoldDB" id="A0A6A6T8G6"/>
<accession>A0A6A6T8G6</accession>
<dbReference type="SUPFAM" id="SSF140959">
    <property type="entry name" value="Indolic compounds 2,3-dioxygenase-like"/>
    <property type="match status" value="1"/>
</dbReference>
<dbReference type="GO" id="GO:0034354">
    <property type="term" value="P:'de novo' NAD+ biosynthetic process from L-tryptophan"/>
    <property type="evidence" value="ECO:0007669"/>
    <property type="project" value="TreeGrafter"/>
</dbReference>
<protein>
    <recommendedName>
        <fullName evidence="4">Indoleamine 2,3-dioxygenase</fullName>
        <ecNumber evidence="4">1.13.11.52</ecNumber>
    </recommendedName>
</protein>
<reference evidence="5" key="1">
    <citation type="journal article" date="2020" name="Stud. Mycol.">
        <title>101 Dothideomycetes genomes: a test case for predicting lifestyles and emergence of pathogens.</title>
        <authorList>
            <person name="Haridas S."/>
            <person name="Albert R."/>
            <person name="Binder M."/>
            <person name="Bloem J."/>
            <person name="Labutti K."/>
            <person name="Salamov A."/>
            <person name="Andreopoulos B."/>
            <person name="Baker S."/>
            <person name="Barry K."/>
            <person name="Bills G."/>
            <person name="Bluhm B."/>
            <person name="Cannon C."/>
            <person name="Castanera R."/>
            <person name="Culley D."/>
            <person name="Daum C."/>
            <person name="Ezra D."/>
            <person name="Gonzalez J."/>
            <person name="Henrissat B."/>
            <person name="Kuo A."/>
            <person name="Liang C."/>
            <person name="Lipzen A."/>
            <person name="Lutzoni F."/>
            <person name="Magnuson J."/>
            <person name="Mondo S."/>
            <person name="Nolan M."/>
            <person name="Ohm R."/>
            <person name="Pangilinan J."/>
            <person name="Park H.-J."/>
            <person name="Ramirez L."/>
            <person name="Alfaro M."/>
            <person name="Sun H."/>
            <person name="Tritt A."/>
            <person name="Yoshinaga Y."/>
            <person name="Zwiers L.-H."/>
            <person name="Turgeon B."/>
            <person name="Goodwin S."/>
            <person name="Spatafora J."/>
            <person name="Crous P."/>
            <person name="Grigoriev I."/>
        </authorList>
    </citation>
    <scope>NUCLEOTIDE SEQUENCE</scope>
    <source>
        <strain evidence="5">CBS 122681</strain>
    </source>
</reference>
<evidence type="ECO:0000313" key="5">
    <source>
        <dbReference type="EMBL" id="KAF2656285.1"/>
    </source>
</evidence>
<evidence type="ECO:0000256" key="4">
    <source>
        <dbReference type="RuleBase" id="RU369119"/>
    </source>
</evidence>
<feature type="non-terminal residue" evidence="5">
    <location>
        <position position="204"/>
    </location>
</feature>
<name>A0A6A6T8G6_9PLEO</name>
<dbReference type="InterPro" id="IPR000898">
    <property type="entry name" value="Indolamine_dOase"/>
</dbReference>
<evidence type="ECO:0000256" key="3">
    <source>
        <dbReference type="ARBA" id="ARBA00023004"/>
    </source>
</evidence>
<keyword evidence="4" id="KW-0560">Oxidoreductase</keyword>
<dbReference type="OrthoDB" id="540174at2759"/>
<dbReference type="GO" id="GO:0046872">
    <property type="term" value="F:metal ion binding"/>
    <property type="evidence" value="ECO:0007669"/>
    <property type="project" value="UniProtKB-UniRule"/>
</dbReference>
<dbReference type="EMBL" id="MU004338">
    <property type="protein sequence ID" value="KAF2656285.1"/>
    <property type="molecule type" value="Genomic_DNA"/>
</dbReference>
<evidence type="ECO:0000313" key="6">
    <source>
        <dbReference type="Proteomes" id="UP000799324"/>
    </source>
</evidence>
<dbReference type="Pfam" id="PF01231">
    <property type="entry name" value="IDO"/>
    <property type="match status" value="1"/>
</dbReference>
<keyword evidence="3 4" id="KW-0408">Iron</keyword>
<evidence type="ECO:0000256" key="1">
    <source>
        <dbReference type="ARBA" id="ARBA00007119"/>
    </source>
</evidence>